<evidence type="ECO:0000256" key="1">
    <source>
        <dbReference type="SAM" id="MobiDB-lite"/>
    </source>
</evidence>
<feature type="region of interest" description="Disordered" evidence="1">
    <location>
        <begin position="243"/>
        <end position="268"/>
    </location>
</feature>
<dbReference type="STRING" id="1149755.A0A2J6RRR3"/>
<proteinExistence type="predicted"/>
<feature type="compositionally biased region" description="Polar residues" evidence="1">
    <location>
        <begin position="245"/>
        <end position="267"/>
    </location>
</feature>
<dbReference type="Proteomes" id="UP000235786">
    <property type="component" value="Unassembled WGS sequence"/>
</dbReference>
<evidence type="ECO:0000313" key="3">
    <source>
        <dbReference type="Proteomes" id="UP000235786"/>
    </source>
</evidence>
<gene>
    <name evidence="2" type="ORF">L207DRAFT_527863</name>
</gene>
<name>A0A2J6RRR3_HYAVF</name>
<keyword evidence="3" id="KW-1185">Reference proteome</keyword>
<dbReference type="PANTHER" id="PTHR24148">
    <property type="entry name" value="ANKYRIN REPEAT DOMAIN-CONTAINING PROTEIN 39 HOMOLOG-RELATED"/>
    <property type="match status" value="1"/>
</dbReference>
<dbReference type="EMBL" id="KZ613944">
    <property type="protein sequence ID" value="PMD41211.1"/>
    <property type="molecule type" value="Genomic_DNA"/>
</dbReference>
<accession>A0A2J6RRR3</accession>
<sequence>MAKSLKSSFPDDNVAVTDIRYKLVEFSNKSTEGIPLLKYDPLPDVKNRIRLLRLFAGPPENPHVECKLFEGEFSKDGQLIEPGPAEPNSDESIANGKSSSDEVPASEHPKRHLLLRFSNTKHSVGAGVPIHLTIYSFGKTLTSHGNQHTNNWRWVVQEIALAKKAKIYCGPDDIDWVEFAIAVELFVEVETATHRLSEVMKKDQRYYHVPGWFEYVSELGASLLVQATGTIFRDDKRIKKVTKMDPNSNTSQVNSTAPKSNTATTSDLETEVVERRPLLSLEHLVSTLSAFDVSKPRDAIYALLAIANDTSPLASVKDKKGSQSTVSQTQEVLETFTIRKRYIVDYDKPYEDICRDFITFCIDHSCRDNIASTRALDILCRPWAPEPISGKNSWISQLSGASFGMIETPRIRSQKMDRKIADTLVDFPMIGQRNYNATQTWGVDRSILKWKKRLAEDPLNGNGQEPPKTNQDSSNQDSSKDPSNQNPSNKGSYRRQQPGKVGQSQRTRSIILQQRKGLGPGLSSHYSMYVKGFVLDTVEITTEASQNGAIPKEWIGLAGWKDSLKENTDVPEEFWRMLVADRGKDGRNPPVYYAKACKESVSKGGLLAGAVNTTSLIHNERNSNVGQFCRRVQAVIWNRSLIQTTSKRLGFVAKGVHKGDLVCTIYDCSVPVILRKCERPKAAKEIREEDQYDIRELILTHS</sequence>
<feature type="region of interest" description="Disordered" evidence="1">
    <location>
        <begin position="457"/>
        <end position="508"/>
    </location>
</feature>
<dbReference type="InterPro" id="IPR052895">
    <property type="entry name" value="HetReg/Transcr_Mod"/>
</dbReference>
<organism evidence="2 3">
    <name type="scientific">Hyaloscypha variabilis (strain UAMH 11265 / GT02V1 / F)</name>
    <name type="common">Meliniomyces variabilis</name>
    <dbReference type="NCBI Taxonomy" id="1149755"/>
    <lineage>
        <taxon>Eukaryota</taxon>
        <taxon>Fungi</taxon>
        <taxon>Dikarya</taxon>
        <taxon>Ascomycota</taxon>
        <taxon>Pezizomycotina</taxon>
        <taxon>Leotiomycetes</taxon>
        <taxon>Helotiales</taxon>
        <taxon>Hyaloscyphaceae</taxon>
        <taxon>Hyaloscypha</taxon>
        <taxon>Hyaloscypha variabilis</taxon>
    </lineage>
</organism>
<dbReference type="PANTHER" id="PTHR24148:SF64">
    <property type="entry name" value="HETEROKARYON INCOMPATIBILITY DOMAIN-CONTAINING PROTEIN"/>
    <property type="match status" value="1"/>
</dbReference>
<dbReference type="OrthoDB" id="3477286at2759"/>
<reference evidence="2 3" key="1">
    <citation type="submission" date="2016-04" db="EMBL/GenBank/DDBJ databases">
        <title>A degradative enzymes factory behind the ericoid mycorrhizal symbiosis.</title>
        <authorList>
            <consortium name="DOE Joint Genome Institute"/>
            <person name="Martino E."/>
            <person name="Morin E."/>
            <person name="Grelet G."/>
            <person name="Kuo A."/>
            <person name="Kohler A."/>
            <person name="Daghino S."/>
            <person name="Barry K."/>
            <person name="Choi C."/>
            <person name="Cichocki N."/>
            <person name="Clum A."/>
            <person name="Copeland A."/>
            <person name="Hainaut M."/>
            <person name="Haridas S."/>
            <person name="Labutti K."/>
            <person name="Lindquist E."/>
            <person name="Lipzen A."/>
            <person name="Khouja H.-R."/>
            <person name="Murat C."/>
            <person name="Ohm R."/>
            <person name="Olson A."/>
            <person name="Spatafora J."/>
            <person name="Veneault-Fourrey C."/>
            <person name="Henrissat B."/>
            <person name="Grigoriev I."/>
            <person name="Martin F."/>
            <person name="Perotto S."/>
        </authorList>
    </citation>
    <scope>NUCLEOTIDE SEQUENCE [LARGE SCALE GENOMIC DNA]</scope>
    <source>
        <strain evidence="2 3">F</strain>
    </source>
</reference>
<feature type="region of interest" description="Disordered" evidence="1">
    <location>
        <begin position="77"/>
        <end position="107"/>
    </location>
</feature>
<protein>
    <submittedName>
        <fullName evidence="2">Uncharacterized protein</fullName>
    </submittedName>
</protein>
<feature type="compositionally biased region" description="Low complexity" evidence="1">
    <location>
        <begin position="470"/>
        <end position="486"/>
    </location>
</feature>
<dbReference type="AlphaFoldDB" id="A0A2J6RRR3"/>
<evidence type="ECO:0000313" key="2">
    <source>
        <dbReference type="EMBL" id="PMD41211.1"/>
    </source>
</evidence>